<dbReference type="GO" id="GO:0043709">
    <property type="term" value="P:cell adhesion involved in single-species biofilm formation"/>
    <property type="evidence" value="ECO:0007669"/>
    <property type="project" value="TreeGrafter"/>
</dbReference>
<dbReference type="EC" id="2.7.7.65" evidence="2"/>
<dbReference type="EMBL" id="MKEK01000001">
    <property type="protein sequence ID" value="OEY69234.1"/>
    <property type="molecule type" value="Genomic_DNA"/>
</dbReference>
<dbReference type="STRING" id="1628148.BI198_06350"/>
<proteinExistence type="predicted"/>
<dbReference type="InterPro" id="IPR029787">
    <property type="entry name" value="Nucleotide_cyclase"/>
</dbReference>
<dbReference type="FunFam" id="3.30.70.270:FF:000001">
    <property type="entry name" value="Diguanylate cyclase domain protein"/>
    <property type="match status" value="1"/>
</dbReference>
<dbReference type="Proteomes" id="UP000242258">
    <property type="component" value="Unassembled WGS sequence"/>
</dbReference>
<dbReference type="SUPFAM" id="SSF55073">
    <property type="entry name" value="Nucleotide cyclase"/>
    <property type="match status" value="1"/>
</dbReference>
<dbReference type="GO" id="GO:0005886">
    <property type="term" value="C:plasma membrane"/>
    <property type="evidence" value="ECO:0007669"/>
    <property type="project" value="TreeGrafter"/>
</dbReference>
<comment type="catalytic activity">
    <reaction evidence="3">
        <text>2 GTP = 3',3'-c-di-GMP + 2 diphosphate</text>
        <dbReference type="Rhea" id="RHEA:24898"/>
        <dbReference type="ChEBI" id="CHEBI:33019"/>
        <dbReference type="ChEBI" id="CHEBI:37565"/>
        <dbReference type="ChEBI" id="CHEBI:58805"/>
        <dbReference type="EC" id="2.7.7.65"/>
    </reaction>
</comment>
<comment type="cofactor">
    <cofactor evidence="1">
        <name>Mg(2+)</name>
        <dbReference type="ChEBI" id="CHEBI:18420"/>
    </cofactor>
</comment>
<dbReference type="PANTHER" id="PTHR45138:SF9">
    <property type="entry name" value="DIGUANYLATE CYCLASE DGCM-RELATED"/>
    <property type="match status" value="1"/>
</dbReference>
<dbReference type="Gene3D" id="3.30.450.40">
    <property type="match status" value="1"/>
</dbReference>
<evidence type="ECO:0000256" key="3">
    <source>
        <dbReference type="ARBA" id="ARBA00034247"/>
    </source>
</evidence>
<dbReference type="InterPro" id="IPR043128">
    <property type="entry name" value="Rev_trsase/Diguanyl_cyclase"/>
</dbReference>
<evidence type="ECO:0000256" key="2">
    <source>
        <dbReference type="ARBA" id="ARBA00012528"/>
    </source>
</evidence>
<evidence type="ECO:0000259" key="4">
    <source>
        <dbReference type="PROSITE" id="PS50887"/>
    </source>
</evidence>
<dbReference type="InterPro" id="IPR050469">
    <property type="entry name" value="Diguanylate_Cyclase"/>
</dbReference>
<organism evidence="5 6">
    <name type="scientific">Rheinheimera salexigens</name>
    <dbReference type="NCBI Taxonomy" id="1628148"/>
    <lineage>
        <taxon>Bacteria</taxon>
        <taxon>Pseudomonadati</taxon>
        <taxon>Pseudomonadota</taxon>
        <taxon>Gammaproteobacteria</taxon>
        <taxon>Chromatiales</taxon>
        <taxon>Chromatiaceae</taxon>
        <taxon>Rheinheimera</taxon>
    </lineage>
</organism>
<dbReference type="SUPFAM" id="SSF55781">
    <property type="entry name" value="GAF domain-like"/>
    <property type="match status" value="1"/>
</dbReference>
<dbReference type="PROSITE" id="PS50887">
    <property type="entry name" value="GGDEF"/>
    <property type="match status" value="1"/>
</dbReference>
<dbReference type="CDD" id="cd01949">
    <property type="entry name" value="GGDEF"/>
    <property type="match status" value="1"/>
</dbReference>
<evidence type="ECO:0000313" key="6">
    <source>
        <dbReference type="Proteomes" id="UP000242258"/>
    </source>
</evidence>
<dbReference type="SMART" id="SM00065">
    <property type="entry name" value="GAF"/>
    <property type="match status" value="1"/>
</dbReference>
<dbReference type="NCBIfam" id="TIGR00254">
    <property type="entry name" value="GGDEF"/>
    <property type="match status" value="1"/>
</dbReference>
<dbReference type="SMART" id="SM00267">
    <property type="entry name" value="GGDEF"/>
    <property type="match status" value="1"/>
</dbReference>
<gene>
    <name evidence="5" type="ORF">BI198_06350</name>
</gene>
<reference evidence="6" key="1">
    <citation type="submission" date="2016-09" db="EMBL/GenBank/DDBJ databases">
        <authorList>
            <person name="Wan X."/>
            <person name="Hou S."/>
        </authorList>
    </citation>
    <scope>NUCLEOTIDE SEQUENCE [LARGE SCALE GENOMIC DNA]</scope>
    <source>
        <strain evidence="6">KH87</strain>
    </source>
</reference>
<comment type="caution">
    <text evidence="5">The sequence shown here is derived from an EMBL/GenBank/DDBJ whole genome shotgun (WGS) entry which is preliminary data.</text>
</comment>
<dbReference type="Pfam" id="PF01590">
    <property type="entry name" value="GAF"/>
    <property type="match status" value="1"/>
</dbReference>
<name>A0A1E7Q4W2_9GAMM</name>
<dbReference type="InterPro" id="IPR029016">
    <property type="entry name" value="GAF-like_dom_sf"/>
</dbReference>
<dbReference type="PANTHER" id="PTHR45138">
    <property type="entry name" value="REGULATORY COMPONENTS OF SENSORY TRANSDUCTION SYSTEM"/>
    <property type="match status" value="1"/>
</dbReference>
<sequence length="498" mass="55946">MTEIQQPHFWPILEALPYPVMYKDLVSPSIFANNAAQRLFNLSPENATAMVSMAALKAAAICNTNTQQPYSLFNNPLIQALSGNEISQHVLVAKQAASYHMHSRLISLPFTLHQSVIISLQRTEPTTIESSDALYSEEIQEALAFDKLISLISTELINVQEHELDMHINDALAAVGEFCHADRAYVFQFNNELTEMSNTNEWVRHGVTSHIENLQQIPQQALPYFYQIMQNNFIFSVSDVTQLPAEAKAEKEEFDREDIRSVLCCAMRAGDKVIGFVGCDMVSRTRVWTSNDLRRLKLVGEMIANTLQNVAYRRSLQSMQQQLLTANAELQQQAMQDGLTGIANRRQFDQCLQQELHRSARSETPLSLVMLDIDRFKPYNDHYGHQAGDDALKQLATCLTKVLKRQGDIAARYGGEEFALILPDSTLEDAVNVSKQIQQLLIELAIEHKHSDISNYLTVSIGCCSVVANKDTEPSQLIKAADKALYAAKTNGRNRIET</sequence>
<dbReference type="GO" id="GO:0052621">
    <property type="term" value="F:diguanylate cyclase activity"/>
    <property type="evidence" value="ECO:0007669"/>
    <property type="project" value="UniProtKB-EC"/>
</dbReference>
<dbReference type="Pfam" id="PF00990">
    <property type="entry name" value="GGDEF"/>
    <property type="match status" value="1"/>
</dbReference>
<evidence type="ECO:0000256" key="1">
    <source>
        <dbReference type="ARBA" id="ARBA00001946"/>
    </source>
</evidence>
<accession>A0A1E7Q4W2</accession>
<protein>
    <recommendedName>
        <fullName evidence="2">diguanylate cyclase</fullName>
        <ecNumber evidence="2">2.7.7.65</ecNumber>
    </recommendedName>
</protein>
<dbReference type="GO" id="GO:1902201">
    <property type="term" value="P:negative regulation of bacterial-type flagellum-dependent cell motility"/>
    <property type="evidence" value="ECO:0007669"/>
    <property type="project" value="TreeGrafter"/>
</dbReference>
<dbReference type="InterPro" id="IPR003018">
    <property type="entry name" value="GAF"/>
</dbReference>
<feature type="domain" description="GGDEF" evidence="4">
    <location>
        <begin position="364"/>
        <end position="498"/>
    </location>
</feature>
<evidence type="ECO:0000313" key="5">
    <source>
        <dbReference type="EMBL" id="OEY69234.1"/>
    </source>
</evidence>
<dbReference type="Gene3D" id="3.30.70.270">
    <property type="match status" value="1"/>
</dbReference>
<keyword evidence="6" id="KW-1185">Reference proteome</keyword>
<dbReference type="OrthoDB" id="9813903at2"/>
<dbReference type="RefSeq" id="WP_070048800.1">
    <property type="nucleotide sequence ID" value="NZ_CBCSDO010000006.1"/>
</dbReference>
<dbReference type="AlphaFoldDB" id="A0A1E7Q4W2"/>
<dbReference type="InterPro" id="IPR000160">
    <property type="entry name" value="GGDEF_dom"/>
</dbReference>